<gene>
    <name evidence="5" type="ORF">FRZ32_10880</name>
</gene>
<dbReference type="Pfam" id="PF04828">
    <property type="entry name" value="GFA"/>
    <property type="match status" value="1"/>
</dbReference>
<dbReference type="RefSeq" id="WP_147043523.1">
    <property type="nucleotide sequence ID" value="NZ_BAABIR010000001.1"/>
</dbReference>
<keyword evidence="2" id="KW-0479">Metal-binding</keyword>
<evidence type="ECO:0000256" key="1">
    <source>
        <dbReference type="ARBA" id="ARBA00005495"/>
    </source>
</evidence>
<dbReference type="InterPro" id="IPR006913">
    <property type="entry name" value="CENP-V/GFA"/>
</dbReference>
<dbReference type="GO" id="GO:0046872">
    <property type="term" value="F:metal ion binding"/>
    <property type="evidence" value="ECO:0007669"/>
    <property type="project" value="UniProtKB-KW"/>
</dbReference>
<sequence>MIEGSCHCGAVHLSVPDAPADLSSCNCSICRRIGGLWGYYRPDQVSVSDPDGRLVGYVHGDETLTTWHCGKCGCTTHWSPRDPAYERMGVNIRMFDPAVWAELPHRLVDGASW</sequence>
<dbReference type="OrthoDB" id="9805575at2"/>
<accession>A0A5C6TUV1</accession>
<dbReference type="GO" id="GO:0016846">
    <property type="term" value="F:carbon-sulfur lyase activity"/>
    <property type="evidence" value="ECO:0007669"/>
    <property type="project" value="InterPro"/>
</dbReference>
<evidence type="ECO:0000259" key="4">
    <source>
        <dbReference type="PROSITE" id="PS51891"/>
    </source>
</evidence>
<feature type="domain" description="CENP-V/GFA" evidence="4">
    <location>
        <begin position="2"/>
        <end position="113"/>
    </location>
</feature>
<reference evidence="5 6" key="1">
    <citation type="journal article" date="2015" name="J. Microbiol.">
        <title>Sphingosinicella ginsenosidimutans sp. nov., with ginsenoside converting activity.</title>
        <authorList>
            <person name="Kim J.K."/>
            <person name="Kang M.S."/>
            <person name="Park S.C."/>
            <person name="Kim K.M."/>
            <person name="Choi K."/>
            <person name="Yoon M.H."/>
            <person name="Im W.T."/>
        </authorList>
    </citation>
    <scope>NUCLEOTIDE SEQUENCE [LARGE SCALE GENOMIC DNA]</scope>
    <source>
        <strain evidence="5 6">BS-11</strain>
    </source>
</reference>
<evidence type="ECO:0000313" key="5">
    <source>
        <dbReference type="EMBL" id="TXC64117.1"/>
    </source>
</evidence>
<dbReference type="PROSITE" id="PS51891">
    <property type="entry name" value="CENP_V_GFA"/>
    <property type="match status" value="1"/>
</dbReference>
<dbReference type="EMBL" id="VOQQ01000001">
    <property type="protein sequence ID" value="TXC64117.1"/>
    <property type="molecule type" value="Genomic_DNA"/>
</dbReference>
<dbReference type="Gene3D" id="2.170.150.70">
    <property type="match status" value="1"/>
</dbReference>
<keyword evidence="3" id="KW-0862">Zinc</keyword>
<comment type="similarity">
    <text evidence="1">Belongs to the Gfa family.</text>
</comment>
<keyword evidence="6" id="KW-1185">Reference proteome</keyword>
<dbReference type="PANTHER" id="PTHR28620:SF1">
    <property type="entry name" value="CENP-V_GFA DOMAIN-CONTAINING PROTEIN"/>
    <property type="match status" value="1"/>
</dbReference>
<comment type="caution">
    <text evidence="5">The sequence shown here is derived from an EMBL/GenBank/DDBJ whole genome shotgun (WGS) entry which is preliminary data.</text>
</comment>
<dbReference type="InterPro" id="IPR052355">
    <property type="entry name" value="CENP-V-like"/>
</dbReference>
<evidence type="ECO:0000256" key="3">
    <source>
        <dbReference type="ARBA" id="ARBA00022833"/>
    </source>
</evidence>
<dbReference type="Proteomes" id="UP000321249">
    <property type="component" value="Unassembled WGS sequence"/>
</dbReference>
<dbReference type="AlphaFoldDB" id="A0A5C6TUV1"/>
<dbReference type="SUPFAM" id="SSF51316">
    <property type="entry name" value="Mss4-like"/>
    <property type="match status" value="1"/>
</dbReference>
<proteinExistence type="inferred from homology"/>
<name>A0A5C6TUV1_9SPHN</name>
<dbReference type="PANTHER" id="PTHR28620">
    <property type="entry name" value="CENTROMERE PROTEIN V"/>
    <property type="match status" value="1"/>
</dbReference>
<dbReference type="InterPro" id="IPR011057">
    <property type="entry name" value="Mss4-like_sf"/>
</dbReference>
<protein>
    <submittedName>
        <fullName evidence="5">GFA family protein</fullName>
    </submittedName>
</protein>
<evidence type="ECO:0000256" key="2">
    <source>
        <dbReference type="ARBA" id="ARBA00022723"/>
    </source>
</evidence>
<evidence type="ECO:0000313" key="6">
    <source>
        <dbReference type="Proteomes" id="UP000321249"/>
    </source>
</evidence>
<organism evidence="5 6">
    <name type="scientific">Allosphingosinicella ginsenosidimutans</name>
    <dbReference type="NCBI Taxonomy" id="1176539"/>
    <lineage>
        <taxon>Bacteria</taxon>
        <taxon>Pseudomonadati</taxon>
        <taxon>Pseudomonadota</taxon>
        <taxon>Alphaproteobacteria</taxon>
        <taxon>Sphingomonadales</taxon>
        <taxon>Sphingomonadaceae</taxon>
        <taxon>Allosphingosinicella</taxon>
    </lineage>
</organism>